<dbReference type="Proteomes" id="UP000248214">
    <property type="component" value="Unassembled WGS sequence"/>
</dbReference>
<sequence>MFMRLERLAYDKMKIFLTYDDLEERGISTDTTWTDVPVIDDMFQEMIAEASVELNFNADGPVVVEVFSIPAQGVVVIVTKTEEDYEDLEEPVLEWQLHSSPNEPLVFQFENIEHVIQMAKAVHRQHVYGGSLYAYDGSYYLHLEEEDITHLKKTTLVSIIKEFGHKSNKTIFSIKEYGKEVVGSNAIEKMYESFC</sequence>
<evidence type="ECO:0000256" key="2">
    <source>
        <dbReference type="ARBA" id="ARBA00011738"/>
    </source>
</evidence>
<keyword evidence="4" id="KW-1185">Reference proteome</keyword>
<evidence type="ECO:0000313" key="4">
    <source>
        <dbReference type="Proteomes" id="UP000248214"/>
    </source>
</evidence>
<protein>
    <submittedName>
        <fullName evidence="3">Adaptor protein</fullName>
    </submittedName>
</protein>
<comment type="similarity">
    <text evidence="1">Belongs to the MecA family.</text>
</comment>
<dbReference type="InterPro" id="IPR038471">
    <property type="entry name" value="MecA_C_sf"/>
</dbReference>
<dbReference type="PANTHER" id="PTHR39161">
    <property type="entry name" value="ADAPTER PROTEIN MECA"/>
    <property type="match status" value="1"/>
</dbReference>
<accession>A0A323TP86</accession>
<evidence type="ECO:0000313" key="3">
    <source>
        <dbReference type="EMBL" id="PYZ94483.1"/>
    </source>
</evidence>
<gene>
    <name evidence="3" type="ORF">CR194_02825</name>
</gene>
<dbReference type="InterPro" id="IPR008681">
    <property type="entry name" value="Neg-reg_MecA"/>
</dbReference>
<dbReference type="PIRSF" id="PIRSF029008">
    <property type="entry name" value="MecA"/>
    <property type="match status" value="1"/>
</dbReference>
<dbReference type="AlphaFoldDB" id="A0A323TP86"/>
<reference evidence="3 4" key="1">
    <citation type="submission" date="2017-10" db="EMBL/GenBank/DDBJ databases">
        <title>Bacillus sp. nov., a halophilic bacterium isolated from a Keqin Lake.</title>
        <authorList>
            <person name="Wang H."/>
        </authorList>
    </citation>
    <scope>NUCLEOTIDE SEQUENCE [LARGE SCALE GENOMIC DNA]</scope>
    <source>
        <strain evidence="3 4">KQ-12</strain>
    </source>
</reference>
<organism evidence="3 4">
    <name type="scientific">Salipaludibacillus keqinensis</name>
    <dbReference type="NCBI Taxonomy" id="2045207"/>
    <lineage>
        <taxon>Bacteria</taxon>
        <taxon>Bacillati</taxon>
        <taxon>Bacillota</taxon>
        <taxon>Bacilli</taxon>
        <taxon>Bacillales</taxon>
        <taxon>Bacillaceae</taxon>
    </lineage>
</organism>
<evidence type="ECO:0000256" key="1">
    <source>
        <dbReference type="ARBA" id="ARBA00005397"/>
    </source>
</evidence>
<dbReference type="PANTHER" id="PTHR39161:SF2">
    <property type="entry name" value="ADAPTER PROTEIN MECA 2"/>
    <property type="match status" value="1"/>
</dbReference>
<comment type="caution">
    <text evidence="3">The sequence shown here is derived from an EMBL/GenBank/DDBJ whole genome shotgun (WGS) entry which is preliminary data.</text>
</comment>
<proteinExistence type="inferred from homology"/>
<dbReference type="EMBL" id="PDOD01000001">
    <property type="protein sequence ID" value="PYZ94483.1"/>
    <property type="molecule type" value="Genomic_DNA"/>
</dbReference>
<dbReference type="Pfam" id="PF05389">
    <property type="entry name" value="MecA"/>
    <property type="match status" value="1"/>
</dbReference>
<dbReference type="Gene3D" id="3.30.70.1950">
    <property type="match status" value="1"/>
</dbReference>
<name>A0A323TP86_9BACI</name>
<comment type="subunit">
    <text evidence="2">Homodimer.</text>
</comment>